<dbReference type="OrthoDB" id="6388138at2"/>
<comment type="caution">
    <text evidence="1">The sequence shown here is derived from an EMBL/GenBank/DDBJ whole genome shotgun (WGS) entry which is preliminary data.</text>
</comment>
<accession>A0A136A184</accession>
<sequence>MLPLKKKKIAPLRLNQIAHVPKHCRCGGEPSKPVLVPDCSNRWIIQCKVAHCCARNTCQGLSDTIAGWNRLSTHFYR</sequence>
<dbReference type="RefSeq" id="WP_068375885.1">
    <property type="nucleotide sequence ID" value="NZ_LSNE01000005.1"/>
</dbReference>
<organism evidence="1 2">
    <name type="scientific">Paraglaciecola hydrolytica</name>
    <dbReference type="NCBI Taxonomy" id="1799789"/>
    <lineage>
        <taxon>Bacteria</taxon>
        <taxon>Pseudomonadati</taxon>
        <taxon>Pseudomonadota</taxon>
        <taxon>Gammaproteobacteria</taxon>
        <taxon>Alteromonadales</taxon>
        <taxon>Alteromonadaceae</taxon>
        <taxon>Paraglaciecola</taxon>
    </lineage>
</organism>
<gene>
    <name evidence="1" type="ORF">AX660_12350</name>
</gene>
<protein>
    <submittedName>
        <fullName evidence="1">Uncharacterized protein</fullName>
    </submittedName>
</protein>
<dbReference type="Proteomes" id="UP000070299">
    <property type="component" value="Unassembled WGS sequence"/>
</dbReference>
<evidence type="ECO:0000313" key="1">
    <source>
        <dbReference type="EMBL" id="KXI28963.1"/>
    </source>
</evidence>
<keyword evidence="2" id="KW-1185">Reference proteome</keyword>
<name>A0A136A184_9ALTE</name>
<reference evidence="2" key="1">
    <citation type="submission" date="2016-02" db="EMBL/GenBank/DDBJ databases">
        <authorList>
            <person name="Schultz-Johansen M."/>
            <person name="Glaring M.A."/>
            <person name="Bech P.K."/>
            <person name="Stougaard P."/>
        </authorList>
    </citation>
    <scope>NUCLEOTIDE SEQUENCE [LARGE SCALE GENOMIC DNA]</scope>
    <source>
        <strain evidence="2">S66</strain>
    </source>
</reference>
<dbReference type="EMBL" id="LSNE01000005">
    <property type="protein sequence ID" value="KXI28963.1"/>
    <property type="molecule type" value="Genomic_DNA"/>
</dbReference>
<proteinExistence type="predicted"/>
<dbReference type="AlphaFoldDB" id="A0A136A184"/>
<evidence type="ECO:0000313" key="2">
    <source>
        <dbReference type="Proteomes" id="UP000070299"/>
    </source>
</evidence>
<dbReference type="STRING" id="1799789.AX660_12350"/>